<accession>A0AAN6XTD6</accession>
<dbReference type="Gene3D" id="3.40.50.720">
    <property type="entry name" value="NAD(P)-binding Rossmann-like Domain"/>
    <property type="match status" value="1"/>
</dbReference>
<dbReference type="InterPro" id="IPR006076">
    <property type="entry name" value="FAD-dep_OxRdtase"/>
</dbReference>
<evidence type="ECO:0000313" key="7">
    <source>
        <dbReference type="EMBL" id="KAK4206231.1"/>
    </source>
</evidence>
<dbReference type="Proteomes" id="UP001301769">
    <property type="component" value="Unassembled WGS sequence"/>
</dbReference>
<keyword evidence="4" id="KW-0274">FAD</keyword>
<comment type="cofactor">
    <cofactor evidence="1">
        <name>FAD</name>
        <dbReference type="ChEBI" id="CHEBI:57692"/>
    </cofactor>
</comment>
<dbReference type="SUPFAM" id="SSF51971">
    <property type="entry name" value="Nucleotide-binding domain"/>
    <property type="match status" value="1"/>
</dbReference>
<evidence type="ECO:0000256" key="2">
    <source>
        <dbReference type="ARBA" id="ARBA00006730"/>
    </source>
</evidence>
<dbReference type="InterPro" id="IPR023209">
    <property type="entry name" value="DAO"/>
</dbReference>
<proteinExistence type="inferred from homology"/>
<dbReference type="EMBL" id="MU858465">
    <property type="protein sequence ID" value="KAK4206231.1"/>
    <property type="molecule type" value="Genomic_DNA"/>
</dbReference>
<reference evidence="7" key="1">
    <citation type="journal article" date="2023" name="Mol. Phylogenet. Evol.">
        <title>Genome-scale phylogeny and comparative genomics of the fungal order Sordariales.</title>
        <authorList>
            <person name="Hensen N."/>
            <person name="Bonometti L."/>
            <person name="Westerberg I."/>
            <person name="Brannstrom I.O."/>
            <person name="Guillou S."/>
            <person name="Cros-Aarteil S."/>
            <person name="Calhoun S."/>
            <person name="Haridas S."/>
            <person name="Kuo A."/>
            <person name="Mondo S."/>
            <person name="Pangilinan J."/>
            <person name="Riley R."/>
            <person name="LaButti K."/>
            <person name="Andreopoulos B."/>
            <person name="Lipzen A."/>
            <person name="Chen C."/>
            <person name="Yan M."/>
            <person name="Daum C."/>
            <person name="Ng V."/>
            <person name="Clum A."/>
            <person name="Steindorff A."/>
            <person name="Ohm R.A."/>
            <person name="Martin F."/>
            <person name="Silar P."/>
            <person name="Natvig D.O."/>
            <person name="Lalanne C."/>
            <person name="Gautier V."/>
            <person name="Ament-Velasquez S.L."/>
            <person name="Kruys A."/>
            <person name="Hutchinson M.I."/>
            <person name="Powell A.J."/>
            <person name="Barry K."/>
            <person name="Miller A.N."/>
            <person name="Grigoriev I.V."/>
            <person name="Debuchy R."/>
            <person name="Gladieux P."/>
            <person name="Hiltunen Thoren M."/>
            <person name="Johannesson H."/>
        </authorList>
    </citation>
    <scope>NUCLEOTIDE SEQUENCE</scope>
    <source>
        <strain evidence="7">PSN293</strain>
    </source>
</reference>
<comment type="similarity">
    <text evidence="2">Belongs to the DAMOX/DASOX family.</text>
</comment>
<evidence type="ECO:0000256" key="3">
    <source>
        <dbReference type="ARBA" id="ARBA00022630"/>
    </source>
</evidence>
<keyword evidence="8" id="KW-1185">Reference proteome</keyword>
<gene>
    <name evidence="7" type="ORF">QBC37DRAFT_435249</name>
</gene>
<protein>
    <recommendedName>
        <fullName evidence="6">FAD dependent oxidoreductase domain-containing protein</fullName>
    </recommendedName>
</protein>
<dbReference type="Pfam" id="PF01266">
    <property type="entry name" value="DAO"/>
    <property type="match status" value="1"/>
</dbReference>
<dbReference type="GO" id="GO:0003884">
    <property type="term" value="F:D-amino-acid oxidase activity"/>
    <property type="evidence" value="ECO:0007669"/>
    <property type="project" value="InterPro"/>
</dbReference>
<keyword evidence="5" id="KW-0560">Oxidoreductase</keyword>
<dbReference type="GO" id="GO:0071949">
    <property type="term" value="F:FAD binding"/>
    <property type="evidence" value="ECO:0007669"/>
    <property type="project" value="InterPro"/>
</dbReference>
<feature type="domain" description="FAD dependent oxidoreductase" evidence="6">
    <location>
        <begin position="77"/>
        <end position="307"/>
    </location>
</feature>
<dbReference type="GO" id="GO:0005737">
    <property type="term" value="C:cytoplasm"/>
    <property type="evidence" value="ECO:0007669"/>
    <property type="project" value="TreeGrafter"/>
</dbReference>
<keyword evidence="3" id="KW-0285">Flavoprotein</keyword>
<reference evidence="7" key="2">
    <citation type="submission" date="2023-05" db="EMBL/GenBank/DDBJ databases">
        <authorList>
            <consortium name="Lawrence Berkeley National Laboratory"/>
            <person name="Steindorff A."/>
            <person name="Hensen N."/>
            <person name="Bonometti L."/>
            <person name="Westerberg I."/>
            <person name="Brannstrom I.O."/>
            <person name="Guillou S."/>
            <person name="Cros-Aarteil S."/>
            <person name="Calhoun S."/>
            <person name="Haridas S."/>
            <person name="Kuo A."/>
            <person name="Mondo S."/>
            <person name="Pangilinan J."/>
            <person name="Riley R."/>
            <person name="Labutti K."/>
            <person name="Andreopoulos B."/>
            <person name="Lipzen A."/>
            <person name="Chen C."/>
            <person name="Yanf M."/>
            <person name="Daum C."/>
            <person name="Ng V."/>
            <person name="Clum A."/>
            <person name="Ohm R."/>
            <person name="Martin F."/>
            <person name="Silar P."/>
            <person name="Natvig D."/>
            <person name="Lalanne C."/>
            <person name="Gautier V."/>
            <person name="Ament-Velasquez S.L."/>
            <person name="Kruys A."/>
            <person name="Hutchinson M.I."/>
            <person name="Powell A.J."/>
            <person name="Barry K."/>
            <person name="Miller A.N."/>
            <person name="Grigoriev I.V."/>
            <person name="Debuchy R."/>
            <person name="Gladieux P."/>
            <person name="Thoren M.H."/>
            <person name="Johannesson H."/>
        </authorList>
    </citation>
    <scope>NUCLEOTIDE SEQUENCE</scope>
    <source>
        <strain evidence="7">PSN293</strain>
    </source>
</reference>
<organism evidence="7 8">
    <name type="scientific">Rhypophila decipiens</name>
    <dbReference type="NCBI Taxonomy" id="261697"/>
    <lineage>
        <taxon>Eukaryota</taxon>
        <taxon>Fungi</taxon>
        <taxon>Dikarya</taxon>
        <taxon>Ascomycota</taxon>
        <taxon>Pezizomycotina</taxon>
        <taxon>Sordariomycetes</taxon>
        <taxon>Sordariomycetidae</taxon>
        <taxon>Sordariales</taxon>
        <taxon>Naviculisporaceae</taxon>
        <taxon>Rhypophila</taxon>
    </lineage>
</organism>
<dbReference type="AlphaFoldDB" id="A0AAN6XTD6"/>
<dbReference type="PANTHER" id="PTHR11530:SF25">
    <property type="entry name" value="FAD DEPENDENT OXIDOREDUCTASE DOMAIN-CONTAINING PROTEIN"/>
    <property type="match status" value="1"/>
</dbReference>
<dbReference type="SUPFAM" id="SSF54373">
    <property type="entry name" value="FAD-linked reductases, C-terminal domain"/>
    <property type="match status" value="1"/>
</dbReference>
<comment type="caution">
    <text evidence="7">The sequence shown here is derived from an EMBL/GenBank/DDBJ whole genome shotgun (WGS) entry which is preliminary data.</text>
</comment>
<evidence type="ECO:0000313" key="8">
    <source>
        <dbReference type="Proteomes" id="UP001301769"/>
    </source>
</evidence>
<dbReference type="Gene3D" id="3.30.9.10">
    <property type="entry name" value="D-Amino Acid Oxidase, subunit A, domain 2"/>
    <property type="match status" value="1"/>
</dbReference>
<evidence type="ECO:0000259" key="6">
    <source>
        <dbReference type="Pfam" id="PF01266"/>
    </source>
</evidence>
<evidence type="ECO:0000256" key="5">
    <source>
        <dbReference type="ARBA" id="ARBA00023002"/>
    </source>
</evidence>
<dbReference type="PANTHER" id="PTHR11530">
    <property type="entry name" value="D-AMINO ACID OXIDASE"/>
    <property type="match status" value="1"/>
</dbReference>
<dbReference type="GO" id="GO:0019478">
    <property type="term" value="P:D-amino acid catabolic process"/>
    <property type="evidence" value="ECO:0007669"/>
    <property type="project" value="TreeGrafter"/>
</dbReference>
<evidence type="ECO:0000256" key="1">
    <source>
        <dbReference type="ARBA" id="ARBA00001974"/>
    </source>
</evidence>
<name>A0AAN6XTD6_9PEZI</name>
<evidence type="ECO:0000256" key="4">
    <source>
        <dbReference type="ARBA" id="ARBA00022827"/>
    </source>
</evidence>
<sequence>MIAYKVWATIAADPKLSRASGVGMKKSAFFFSKKLEQDDEQYRKMLEIQSAGVRGFQHTGSLIERYGINPDYECVDAYEHLAPIIDTDQAMTWLMELTRSKGAKFVTGTIEGDVFDSEISLRRRYGADVIVNATGLSGLDLAKDKSCYPIRGGIIRVINDGRQFEKVDAALCISAAARQNEFVFILPRSDRILLLGGISQPHEWNLDLTLDSPEFQRMKGRCEDFLPRLKDARVDEEYPLAQGLRPFRGRNVRVERELRMQKVSSWDGDANGHGHVNDGAFVASRIVHSYGHGGSGWSLSFGCARDLLKLVQEMLSEKTPRQMSME</sequence>